<feature type="signal peptide" evidence="5">
    <location>
        <begin position="1"/>
        <end position="21"/>
    </location>
</feature>
<evidence type="ECO:0000313" key="7">
    <source>
        <dbReference type="EMBL" id="QCL96773.1"/>
    </source>
</evidence>
<dbReference type="Proteomes" id="UP000298649">
    <property type="component" value="Chromosome linear"/>
</dbReference>
<dbReference type="Gene3D" id="1.10.760.10">
    <property type="entry name" value="Cytochrome c-like domain"/>
    <property type="match status" value="1"/>
</dbReference>
<keyword evidence="1 4" id="KW-0349">Heme</keyword>
<keyword evidence="5" id="KW-0732">Signal</keyword>
<evidence type="ECO:0000256" key="3">
    <source>
        <dbReference type="ARBA" id="ARBA00023004"/>
    </source>
</evidence>
<evidence type="ECO:0000256" key="5">
    <source>
        <dbReference type="SAM" id="SignalP"/>
    </source>
</evidence>
<dbReference type="RefSeq" id="WP_052675471.1">
    <property type="nucleotide sequence ID" value="NZ_CP039923.1"/>
</dbReference>
<sequence length="147" mass="15920">MNIRIHLQIVGVALLSGLAFANSAPAQESAAKAEGPFQIAPYSSLADIDHATTKLEKGQHLFDYYCSSCHGVGHDHPATLALNKRYGDEKPGALMLRKDIPPNLTKYYVRTGASVMPFFRKAEINDTDLDAIATYLARGIAPPVGDH</sequence>
<feature type="domain" description="Cytochrome c" evidence="6">
    <location>
        <begin position="53"/>
        <end position="140"/>
    </location>
</feature>
<name>A0A4D7Z2S3_AGRTU</name>
<evidence type="ECO:0000313" key="8">
    <source>
        <dbReference type="Proteomes" id="UP000298649"/>
    </source>
</evidence>
<dbReference type="AlphaFoldDB" id="A0A4D7Z2S3"/>
<gene>
    <name evidence="7" type="ORF">CFBP7129_21635</name>
</gene>
<keyword evidence="2 4" id="KW-0479">Metal-binding</keyword>
<evidence type="ECO:0000259" key="6">
    <source>
        <dbReference type="PROSITE" id="PS51007"/>
    </source>
</evidence>
<dbReference type="EMBL" id="CP039923">
    <property type="protein sequence ID" value="QCL96773.1"/>
    <property type="molecule type" value="Genomic_DNA"/>
</dbReference>
<protein>
    <submittedName>
        <fullName evidence="7">Cytochrome c</fullName>
    </submittedName>
</protein>
<dbReference type="Pfam" id="PF13442">
    <property type="entry name" value="Cytochrome_CBB3"/>
    <property type="match status" value="1"/>
</dbReference>
<dbReference type="InterPro" id="IPR009056">
    <property type="entry name" value="Cyt_c-like_dom"/>
</dbReference>
<keyword evidence="3 4" id="KW-0408">Iron</keyword>
<dbReference type="GO" id="GO:0046872">
    <property type="term" value="F:metal ion binding"/>
    <property type="evidence" value="ECO:0007669"/>
    <property type="project" value="UniProtKB-KW"/>
</dbReference>
<evidence type="ECO:0000256" key="4">
    <source>
        <dbReference type="PROSITE-ProRule" id="PRU00433"/>
    </source>
</evidence>
<dbReference type="PROSITE" id="PS51007">
    <property type="entry name" value="CYTC"/>
    <property type="match status" value="1"/>
</dbReference>
<feature type="chain" id="PRO_5020455666" evidence="5">
    <location>
        <begin position="22"/>
        <end position="147"/>
    </location>
</feature>
<organism evidence="7 8">
    <name type="scientific">Agrobacterium tumefaciens</name>
    <dbReference type="NCBI Taxonomy" id="358"/>
    <lineage>
        <taxon>Bacteria</taxon>
        <taxon>Pseudomonadati</taxon>
        <taxon>Pseudomonadota</taxon>
        <taxon>Alphaproteobacteria</taxon>
        <taxon>Hyphomicrobiales</taxon>
        <taxon>Rhizobiaceae</taxon>
        <taxon>Rhizobium/Agrobacterium group</taxon>
        <taxon>Agrobacterium</taxon>
        <taxon>Agrobacterium tumefaciens complex</taxon>
    </lineage>
</organism>
<dbReference type="InterPro" id="IPR036909">
    <property type="entry name" value="Cyt_c-like_dom_sf"/>
</dbReference>
<proteinExistence type="predicted"/>
<evidence type="ECO:0000256" key="2">
    <source>
        <dbReference type="ARBA" id="ARBA00022723"/>
    </source>
</evidence>
<evidence type="ECO:0000256" key="1">
    <source>
        <dbReference type="ARBA" id="ARBA00022617"/>
    </source>
</evidence>
<dbReference type="SUPFAM" id="SSF46626">
    <property type="entry name" value="Cytochrome c"/>
    <property type="match status" value="1"/>
</dbReference>
<dbReference type="GO" id="GO:0009055">
    <property type="term" value="F:electron transfer activity"/>
    <property type="evidence" value="ECO:0007669"/>
    <property type="project" value="InterPro"/>
</dbReference>
<dbReference type="GO" id="GO:0020037">
    <property type="term" value="F:heme binding"/>
    <property type="evidence" value="ECO:0007669"/>
    <property type="project" value="InterPro"/>
</dbReference>
<reference evidence="7 8" key="1">
    <citation type="submission" date="2019-04" db="EMBL/GenBank/DDBJ databases">
        <title>Complete genome sequence of Agrobacterium tumefaciens CFBP7129.</title>
        <authorList>
            <person name="Haryono M."/>
            <person name="Lin Y.-C."/>
            <person name="Lai E.-M."/>
            <person name="Kuo C.-H."/>
        </authorList>
    </citation>
    <scope>NUCLEOTIDE SEQUENCE [LARGE SCALE GENOMIC DNA]</scope>
    <source>
        <strain evidence="7 8">CFBP7129</strain>
    </source>
</reference>
<accession>A0A4D7Z2S3</accession>